<dbReference type="Gene3D" id="3.40.50.300">
    <property type="entry name" value="P-loop containing nucleotide triphosphate hydrolases"/>
    <property type="match status" value="2"/>
</dbReference>
<evidence type="ECO:0000313" key="2">
    <source>
        <dbReference type="EMBL" id="SUS04958.1"/>
    </source>
</evidence>
<gene>
    <name evidence="2" type="ORF">DF3PB_160010</name>
</gene>
<dbReference type="EMBL" id="UIDG01000068">
    <property type="protein sequence ID" value="SUS04958.1"/>
    <property type="molecule type" value="Genomic_DNA"/>
</dbReference>
<dbReference type="InterPro" id="IPR050534">
    <property type="entry name" value="Coronavir_polyprotein_1ab"/>
</dbReference>
<evidence type="ECO:0000259" key="1">
    <source>
        <dbReference type="Pfam" id="PF13538"/>
    </source>
</evidence>
<dbReference type="AlphaFoldDB" id="A0A380TAX0"/>
<dbReference type="Pfam" id="PF13538">
    <property type="entry name" value="UvrD_C_2"/>
    <property type="match status" value="1"/>
</dbReference>
<dbReference type="Pfam" id="PF13604">
    <property type="entry name" value="AAA_30"/>
    <property type="match status" value="1"/>
</dbReference>
<proteinExistence type="predicted"/>
<organism evidence="2">
    <name type="scientific">metagenome</name>
    <dbReference type="NCBI Taxonomy" id="256318"/>
    <lineage>
        <taxon>unclassified sequences</taxon>
        <taxon>metagenomes</taxon>
    </lineage>
</organism>
<dbReference type="SUPFAM" id="SSF52540">
    <property type="entry name" value="P-loop containing nucleoside triphosphate hydrolases"/>
    <property type="match status" value="1"/>
</dbReference>
<protein>
    <submittedName>
        <fullName evidence="2">Exodeoxyribonuclease V</fullName>
    </submittedName>
</protein>
<dbReference type="InterPro" id="IPR027417">
    <property type="entry name" value="P-loop_NTPase"/>
</dbReference>
<feature type="domain" description="UvrD-like helicase C-terminal" evidence="1">
    <location>
        <begin position="392"/>
        <end position="439"/>
    </location>
</feature>
<dbReference type="CDD" id="cd18809">
    <property type="entry name" value="SF1_C_RecD"/>
    <property type="match status" value="1"/>
</dbReference>
<dbReference type="InterPro" id="IPR027785">
    <property type="entry name" value="UvrD-like_helicase_C"/>
</dbReference>
<reference evidence="2" key="1">
    <citation type="submission" date="2018-07" db="EMBL/GenBank/DDBJ databases">
        <authorList>
            <person name="Quirk P.G."/>
            <person name="Krulwich T.A."/>
        </authorList>
    </citation>
    <scope>NUCLEOTIDE SEQUENCE</scope>
</reference>
<sequence length="441" mass="48532">MTDITPSDSQARAIGAIKDWFENHTDESQVFRLFGYAGSGKSTVLKFALDELGLEPHRGERDGGPCVPGVVTATFTGKAALVLRRKGTPARTIHSLIYSVIEATEEEIAAAQKKIEEAETKARHLSGFDRTSAEAAIEAMRQTIAGMKKPRFALNPQSDAAEARLIVLDEVSMVGEEMARDLMSFGKPILVLGDPGQLPPIRGEGAFTKDAPDIMLTEIHRQAAESAVIRLATLAREGRPIGFGQHDTFVWKMRKADVTPEQCLRGGQVICGMNATRLQLNNGMRRAAGFESSGILPTGRGEKIICLKNQNDLGLINGMFVTLDDIVDEGSLFFSAIVTDEDGNPIGPPAGNGKRGRLRIYKGHFEDHVAFDKNRHDRDWKDKRHLTEATFGWAITCHKSQGSQWDNVIVWDDGLGRSEQDRRRWLYTAITRAEQGLVILA</sequence>
<name>A0A380TAX0_9ZZZZ</name>
<dbReference type="PANTHER" id="PTHR43788">
    <property type="entry name" value="DNA2/NAM7 HELICASE FAMILY MEMBER"/>
    <property type="match status" value="1"/>
</dbReference>
<accession>A0A380TAX0</accession>